<evidence type="ECO:0000256" key="20">
    <source>
        <dbReference type="ARBA" id="ARBA00084020"/>
    </source>
</evidence>
<keyword evidence="25" id="KW-1185">Reference proteome</keyword>
<feature type="domain" description="Carrier" evidence="22">
    <location>
        <begin position="1417"/>
        <end position="1492"/>
    </location>
</feature>
<keyword evidence="5 24" id="KW-0808">Transferase</keyword>
<dbReference type="InterPro" id="IPR016036">
    <property type="entry name" value="Malonyl_transacylase_ACP-bd"/>
</dbReference>
<comment type="function">
    <text evidence="15">Part of the PpsABCDE complex involved in the biosynthesis of the lipid core common to phthiocerols and phenolphthiocerols by successive additions of malonyl-CoA or methylmalonyl-CoA extender units. PpsA can accept as substrate the activated forms of either icosanoyl (C20), docosanoyl (C22) or lignoceroyl (C24) groups from FadD26, or a (4-hydroxyphenyl)-C17 or (4-hydroxyphenyl)-C19 fatty acyl from FadD29. PpsA initiates the biosynthesis and extends its substrate using a malonyl-CoA extender unit. The PpsB and PpsC proteins add the second and third malonyl-CoA extender units. PpsD adds an (R)-methylmalonyl unit and PpsE adds a second (R)-methylmalonyl unit. The incorporation of the methylmalonyl units results in formation of two branched methyl groups in the elongated product.</text>
</comment>
<evidence type="ECO:0000256" key="6">
    <source>
        <dbReference type="ARBA" id="ARBA00022832"/>
    </source>
</evidence>
<comment type="catalytic activity">
    <reaction evidence="13">
        <text>docosanoyl-[(phenol)carboxyphthiodiolenone synthase] + 2 (S)-methylmalonyl-CoA + 3 malonyl-CoA + 5 NADPH + 10 H(+) = C34-carboxyphthiodiolenone-[(phenol)carboxyphthiodiolenone synthase] + 5 CO2 + 5 NADP(+) + 5 CoA + 2 H2O</text>
        <dbReference type="Rhea" id="RHEA:57752"/>
        <dbReference type="Rhea" id="RHEA-COMP:14987"/>
        <dbReference type="Rhea" id="RHEA-COMP:14988"/>
        <dbReference type="ChEBI" id="CHEBI:15377"/>
        <dbReference type="ChEBI" id="CHEBI:15378"/>
        <dbReference type="ChEBI" id="CHEBI:16526"/>
        <dbReference type="ChEBI" id="CHEBI:57287"/>
        <dbReference type="ChEBI" id="CHEBI:57327"/>
        <dbReference type="ChEBI" id="CHEBI:57384"/>
        <dbReference type="ChEBI" id="CHEBI:57783"/>
        <dbReference type="ChEBI" id="CHEBI:58349"/>
        <dbReference type="ChEBI" id="CHEBI:142237"/>
        <dbReference type="ChEBI" id="CHEBI:142238"/>
        <dbReference type="EC" id="2.3.1.292"/>
    </reaction>
</comment>
<evidence type="ECO:0000256" key="8">
    <source>
        <dbReference type="ARBA" id="ARBA00023002"/>
    </source>
</evidence>
<evidence type="ECO:0000256" key="21">
    <source>
        <dbReference type="SAM" id="MobiDB-lite"/>
    </source>
</evidence>
<protein>
    <recommendedName>
        <fullName evidence="17">Phenolphthiocerol/phthiocerol polyketide synthase subunit E</fullName>
        <ecNumber evidence="16">2.3.1.292</ecNumber>
    </recommendedName>
    <alternativeName>
        <fullName evidence="19">(Phenol)carboxyphthiodiolenone synthase subunit E</fullName>
    </alternativeName>
    <alternativeName>
        <fullName evidence="20">Beta-ketoacyl-acyl-carrier-protein synthase I</fullName>
    </alternativeName>
    <alternativeName>
        <fullName evidence="18">Phthiocerol synthesis polyketide synthase type I PpsE</fullName>
    </alternativeName>
</protein>
<keyword evidence="8" id="KW-0560">Oxidoreductase</keyword>
<comment type="catalytic activity">
    <reaction evidence="11">
        <text>17-(4-hydroxyphenyl)heptadecanoyl-[(phenol)carboxyphthiodiolenone synthase] + 2 (S)-methylmalonyl-CoA + 3 malonyl-CoA + 5 NADPH + 10 H(+) = C35-(phenol)carboxyphthiodiolenone-[(phenol)carboxyphthiodiolenone synthase] + 5 CO2 + 5 NADP(+) + 5 CoA + 2 H2O</text>
        <dbReference type="Rhea" id="RHEA:57756"/>
        <dbReference type="Rhea" id="RHEA-COMP:14272"/>
        <dbReference type="Rhea" id="RHEA-COMP:14989"/>
        <dbReference type="ChEBI" id="CHEBI:15377"/>
        <dbReference type="ChEBI" id="CHEBI:15378"/>
        <dbReference type="ChEBI" id="CHEBI:16526"/>
        <dbReference type="ChEBI" id="CHEBI:57287"/>
        <dbReference type="ChEBI" id="CHEBI:57327"/>
        <dbReference type="ChEBI" id="CHEBI:57384"/>
        <dbReference type="ChEBI" id="CHEBI:57783"/>
        <dbReference type="ChEBI" id="CHEBI:58349"/>
        <dbReference type="ChEBI" id="CHEBI:133300"/>
        <dbReference type="ChEBI" id="CHEBI:142259"/>
        <dbReference type="EC" id="2.3.1.292"/>
    </reaction>
</comment>
<dbReference type="InterPro" id="IPR057326">
    <property type="entry name" value="KR_dom"/>
</dbReference>
<dbReference type="InterPro" id="IPR016035">
    <property type="entry name" value="Acyl_Trfase/lysoPLipase"/>
</dbReference>
<keyword evidence="10" id="KW-0511">Multifunctional enzyme</keyword>
<dbReference type="CDD" id="cd08953">
    <property type="entry name" value="KR_2_SDR_x"/>
    <property type="match status" value="1"/>
</dbReference>
<gene>
    <name evidence="24" type="ORF">SAMN05444354_13326</name>
</gene>
<dbReference type="Gene3D" id="3.40.47.10">
    <property type="match status" value="1"/>
</dbReference>
<evidence type="ECO:0000256" key="19">
    <source>
        <dbReference type="ARBA" id="ARBA00078169"/>
    </source>
</evidence>
<dbReference type="Pfam" id="PF22621">
    <property type="entry name" value="CurL-like_PKS_C"/>
    <property type="match status" value="1"/>
</dbReference>
<dbReference type="FunFam" id="1.10.1200.10:FF:000005">
    <property type="entry name" value="Nonribosomal peptide synthetase 1"/>
    <property type="match status" value="1"/>
</dbReference>
<dbReference type="SMART" id="SM00827">
    <property type="entry name" value="PKS_AT"/>
    <property type="match status" value="1"/>
</dbReference>
<comment type="cofactor">
    <cofactor evidence="2">
        <name>pantetheine 4'-phosphate</name>
        <dbReference type="ChEBI" id="CHEBI:47942"/>
    </cofactor>
</comment>
<dbReference type="SUPFAM" id="SSF51735">
    <property type="entry name" value="NAD(P)-binding Rossmann-fold domains"/>
    <property type="match status" value="2"/>
</dbReference>
<comment type="cofactor">
    <cofactor evidence="1">
        <name>NADP(+)</name>
        <dbReference type="ChEBI" id="CHEBI:58349"/>
    </cofactor>
</comment>
<feature type="region of interest" description="Disordered" evidence="21">
    <location>
        <begin position="1388"/>
        <end position="1409"/>
    </location>
</feature>
<dbReference type="InterPro" id="IPR006162">
    <property type="entry name" value="Ppantetheine_attach_site"/>
</dbReference>
<dbReference type="PROSITE" id="PS00606">
    <property type="entry name" value="KS3_1"/>
    <property type="match status" value="1"/>
</dbReference>
<dbReference type="GO" id="GO:0006633">
    <property type="term" value="P:fatty acid biosynthetic process"/>
    <property type="evidence" value="ECO:0007669"/>
    <property type="project" value="InterPro"/>
</dbReference>
<keyword evidence="3" id="KW-0596">Phosphopantetheine</keyword>
<comment type="catalytic activity">
    <reaction evidence="14">
        <text>icosanoyl-[(phenol)carboxyphthiodiolenone synthase] + 2 (S)-methylmalonyl-CoA + 3 malonyl-CoA + 5 NADPH + 10 H(+) = C32-carboxyphthiodiolenone-[(phenol)carboxyphthiodiolenone synthase] + 5 CO2 + 5 NADP(+) + 5 CoA + 2 H2O</text>
        <dbReference type="Rhea" id="RHEA:57748"/>
        <dbReference type="Rhea" id="RHEA-COMP:14985"/>
        <dbReference type="Rhea" id="RHEA-COMP:14986"/>
        <dbReference type="ChEBI" id="CHEBI:15377"/>
        <dbReference type="ChEBI" id="CHEBI:15378"/>
        <dbReference type="ChEBI" id="CHEBI:16526"/>
        <dbReference type="ChEBI" id="CHEBI:57287"/>
        <dbReference type="ChEBI" id="CHEBI:57327"/>
        <dbReference type="ChEBI" id="CHEBI:57384"/>
        <dbReference type="ChEBI" id="CHEBI:57783"/>
        <dbReference type="ChEBI" id="CHEBI:58349"/>
        <dbReference type="ChEBI" id="CHEBI:87848"/>
        <dbReference type="ChEBI" id="CHEBI:142236"/>
        <dbReference type="EC" id="2.3.1.292"/>
    </reaction>
</comment>
<evidence type="ECO:0000256" key="14">
    <source>
        <dbReference type="ARBA" id="ARBA00052745"/>
    </source>
</evidence>
<evidence type="ECO:0000256" key="3">
    <source>
        <dbReference type="ARBA" id="ARBA00022450"/>
    </source>
</evidence>
<dbReference type="Gene3D" id="3.40.50.1820">
    <property type="entry name" value="alpha/beta hydrolase"/>
    <property type="match status" value="1"/>
</dbReference>
<dbReference type="Pfam" id="PF00550">
    <property type="entry name" value="PP-binding"/>
    <property type="match status" value="1"/>
</dbReference>
<evidence type="ECO:0000256" key="5">
    <source>
        <dbReference type="ARBA" id="ARBA00022679"/>
    </source>
</evidence>
<dbReference type="InterPro" id="IPR014030">
    <property type="entry name" value="Ketoacyl_synth_N"/>
</dbReference>
<evidence type="ECO:0000256" key="12">
    <source>
        <dbReference type="ARBA" id="ARBA00051971"/>
    </source>
</evidence>
<dbReference type="InterPro" id="IPR013968">
    <property type="entry name" value="PKS_KR"/>
</dbReference>
<evidence type="ECO:0000313" key="24">
    <source>
        <dbReference type="EMBL" id="SEN18948.1"/>
    </source>
</evidence>
<dbReference type="SUPFAM" id="SSF53901">
    <property type="entry name" value="Thiolase-like"/>
    <property type="match status" value="1"/>
</dbReference>
<evidence type="ECO:0000256" key="16">
    <source>
        <dbReference type="ARBA" id="ARBA00066974"/>
    </source>
</evidence>
<evidence type="ECO:0000256" key="4">
    <source>
        <dbReference type="ARBA" id="ARBA00022553"/>
    </source>
</evidence>
<dbReference type="Gene3D" id="3.40.366.10">
    <property type="entry name" value="Malonyl-Coenzyme A Acyl Carrier Protein, domain 2"/>
    <property type="match status" value="1"/>
</dbReference>
<dbReference type="InterPro" id="IPR009081">
    <property type="entry name" value="PP-bd_ACP"/>
</dbReference>
<dbReference type="FunFam" id="3.40.47.10:FF:000042">
    <property type="entry name" value="Polyketide synthase Pks13"/>
    <property type="match status" value="1"/>
</dbReference>
<dbReference type="InterPro" id="IPR014043">
    <property type="entry name" value="Acyl_transferase_dom"/>
</dbReference>
<evidence type="ECO:0000259" key="23">
    <source>
        <dbReference type="PROSITE" id="PS52004"/>
    </source>
</evidence>
<feature type="domain" description="Ketosynthase family 3 (KS3)" evidence="23">
    <location>
        <begin position="9"/>
        <end position="436"/>
    </location>
</feature>
<comment type="catalytic activity">
    <reaction evidence="12">
        <text>19-(4-hydroxyphenyl)nonadecanoyl-[(phenol)carboxyphthiodiolenone synthase] + 2 (S)-methylmalonyl-CoA + 3 malonyl-CoA + 5 NADPH + 10 H(+) = C37-(phenol)carboxyphthiodiolenone-[(phenol)carboxyphthiodiolenone synthase] + 5 CO2 + 5 NADP(+) + 5 CoA + 2 H2O</text>
        <dbReference type="Rhea" id="RHEA:57760"/>
        <dbReference type="Rhea" id="RHEA-COMP:14273"/>
        <dbReference type="Rhea" id="RHEA-COMP:14990"/>
        <dbReference type="ChEBI" id="CHEBI:15377"/>
        <dbReference type="ChEBI" id="CHEBI:15378"/>
        <dbReference type="ChEBI" id="CHEBI:16526"/>
        <dbReference type="ChEBI" id="CHEBI:57287"/>
        <dbReference type="ChEBI" id="CHEBI:57327"/>
        <dbReference type="ChEBI" id="CHEBI:57384"/>
        <dbReference type="ChEBI" id="CHEBI:57783"/>
        <dbReference type="ChEBI" id="CHEBI:58349"/>
        <dbReference type="ChEBI" id="CHEBI:133301"/>
        <dbReference type="ChEBI" id="CHEBI:142260"/>
        <dbReference type="EC" id="2.3.1.292"/>
    </reaction>
</comment>
<name>A0A1H8EJI4_STIAU</name>
<dbReference type="InterPro" id="IPR018201">
    <property type="entry name" value="Ketoacyl_synth_AS"/>
</dbReference>
<dbReference type="RefSeq" id="WP_075011149.1">
    <property type="nucleotide sequence ID" value="NZ_FOAP01000033.1"/>
</dbReference>
<dbReference type="OrthoDB" id="7617297at2"/>
<evidence type="ECO:0000313" key="25">
    <source>
        <dbReference type="Proteomes" id="UP000182719"/>
    </source>
</evidence>
<dbReference type="CDD" id="cd00833">
    <property type="entry name" value="PKS"/>
    <property type="match status" value="1"/>
</dbReference>
<dbReference type="GO" id="GO:0016491">
    <property type="term" value="F:oxidoreductase activity"/>
    <property type="evidence" value="ECO:0007669"/>
    <property type="project" value="UniProtKB-KW"/>
</dbReference>
<dbReference type="InterPro" id="IPR020841">
    <property type="entry name" value="PKS_Beta-ketoAc_synthase_dom"/>
</dbReference>
<evidence type="ECO:0000259" key="22">
    <source>
        <dbReference type="PROSITE" id="PS50075"/>
    </source>
</evidence>
<keyword evidence="9" id="KW-0443">Lipid metabolism</keyword>
<evidence type="ECO:0000256" key="9">
    <source>
        <dbReference type="ARBA" id="ARBA00023098"/>
    </source>
</evidence>
<keyword evidence="7" id="KW-0521">NADP</keyword>
<dbReference type="InterPro" id="IPR014031">
    <property type="entry name" value="Ketoacyl_synth_C"/>
</dbReference>
<dbReference type="GO" id="GO:0004315">
    <property type="term" value="F:3-oxoacyl-[acyl-carrier-protein] synthase activity"/>
    <property type="evidence" value="ECO:0007669"/>
    <property type="project" value="InterPro"/>
</dbReference>
<evidence type="ECO:0000256" key="15">
    <source>
        <dbReference type="ARBA" id="ARBA00058455"/>
    </source>
</evidence>
<dbReference type="SUPFAM" id="SSF52151">
    <property type="entry name" value="FabD/lysophospholipase-like"/>
    <property type="match status" value="1"/>
</dbReference>
<organism evidence="24 25">
    <name type="scientific">Stigmatella aurantiaca</name>
    <dbReference type="NCBI Taxonomy" id="41"/>
    <lineage>
        <taxon>Bacteria</taxon>
        <taxon>Pseudomonadati</taxon>
        <taxon>Myxococcota</taxon>
        <taxon>Myxococcia</taxon>
        <taxon>Myxococcales</taxon>
        <taxon>Cystobacterineae</taxon>
        <taxon>Archangiaceae</taxon>
        <taxon>Stigmatella</taxon>
    </lineage>
</organism>
<dbReference type="InterPro" id="IPR029058">
    <property type="entry name" value="AB_hydrolase_fold"/>
</dbReference>
<dbReference type="InterPro" id="IPR050091">
    <property type="entry name" value="PKS_NRPS_Biosynth_Enz"/>
</dbReference>
<dbReference type="InterPro" id="IPR016039">
    <property type="entry name" value="Thiolase-like"/>
</dbReference>
<evidence type="ECO:0000256" key="13">
    <source>
        <dbReference type="ARBA" id="ARBA00052119"/>
    </source>
</evidence>
<evidence type="ECO:0000256" key="1">
    <source>
        <dbReference type="ARBA" id="ARBA00001937"/>
    </source>
</evidence>
<sequence>MSEQWGGPEEAVAIIGMSGRFPGAGSVEELWRNVRAGVESLSLLDDGDLAAAGVDGATASQPGYVRAAFPLEGVDRFDAGFFGLTPREAEILDPQQRLFLECAWSALEDAGYDAESWSRPISLYAGAGASAYLYANLMQRMDVLRSVGTFQAGISNEKDFLATRVAHKLGLRGPCVTVQTACSTSLVAVHMACQALLSGESDLALAGGVSVSLPQRAGYVAREGDILSPDGHCRAFDARAQGTVRGSGVGAVVLKRLSDAVAQGDTIHAVILGSAVNNDGAERVGYTAPGVEGQAAVITEALGVSRVKAGSLQYVEAHGTGTPLGDPIEVSALNQAFRSRAGAPGTIGLGSLKTNIGHLDTAAGIAGLLKVVLALRHQELPPSLHFERPNPGIDFAGGPFYVNATLRPWETDGGPRRAGVSSFGIGGTNAHVILQEAPRAPAASSARSAHLLVLSARNERALEEATSNLAAHLTRHPGLELADVAHTLLVGRRRFSHRRVLVCRDVEDARGALASRDASRVLTHVQEATKRQVVFMFPGQGAQYAGMGRGLYEEVALFRKHVDACCEHLAAHLGMDLRPLLLAKEADTGDAERQLRRTALAQPALFTVSYALAKVWMSWGVKPQAMVGHSVGEYVAACLAGVLKLEDALALVAARGRLMEEMPAGAMLSVSQPEQEVLPLLGSELSLAAVNAPSSCVVAGPVESVAALEARLARAGVAHRRLHTSHAFHSSMMDPLLGAFGERLRAVSWAPPALPWISNVTGTWVRPEQVTNPEYWVEHLRRTVRFGDGVRELLAEPSRVFLEVGPGGTLGTLVRQVSPEPPAVMASMRHPYETRPDLEVLLGAAGGLWLAGVRLDGTKLHAPEPRRRIPLPTYAFQRERYWVDARPSAEATVETPARMTKRPESKGWIYAPAWRQARREGGSRPGGRWLVFAPSESSPIVERLRDRGADVVEVVSSERFEQRGPRCYALDGAQPEHHARLVDALLDGGGPPERVVFLGSVPRASAPHLDAAKVDAALASGFYPSLFFARELSARVPGAEVELTFVTEGAQDVTGEEPLCPAQALALGPCRVLPQELGPAWHCRAVDAVATGGGTQGLDALVAELESEPRDAVVALRAGRRWVEDYAPASLPEPSGPLPLRQGGVYLLTGGLGRMGLAIAGLLASEAQAKLVLMGRTALPEREAWEAWIASHGAEDATARVLQGLLELERRGAEVLAVRADVSREDDVRAALAQARARFGRIHGVVHAAGVVGPGAHVLVQETDVARCEAQFQAKVRGLLVLSQALEAEPPEFMVLQSSLAAVLGGIGFSAYAAANLYMDAFAAQQARQGGTRWLTVDWDGWSETQGRLALTMDEGVRTFRRILAAGEGGRFVVSTGDLAARRLRVARSTKATGATPEPEARAPSHARPVLGTPYVAPRDVIEREIAGLWQELLGIERVGIHDSFFELGGHSLLGTQMVSRVKESFGVEVSIRGLFETPTVAGVAMAVLQAQAAQADAGRLEQLLAELEGAS</sequence>
<dbReference type="Pfam" id="PF02801">
    <property type="entry name" value="Ketoacyl-synt_C"/>
    <property type="match status" value="1"/>
</dbReference>
<dbReference type="EC" id="2.3.1.292" evidence="16"/>
<dbReference type="Pfam" id="PF08659">
    <property type="entry name" value="KR"/>
    <property type="match status" value="1"/>
</dbReference>
<dbReference type="SUPFAM" id="SSF47336">
    <property type="entry name" value="ACP-like"/>
    <property type="match status" value="1"/>
</dbReference>
<dbReference type="InterPro" id="IPR036291">
    <property type="entry name" value="NAD(P)-bd_dom_sf"/>
</dbReference>
<dbReference type="Pfam" id="PF00109">
    <property type="entry name" value="ketoacyl-synt"/>
    <property type="match status" value="1"/>
</dbReference>
<dbReference type="SMART" id="SM00825">
    <property type="entry name" value="PKS_KS"/>
    <property type="match status" value="1"/>
</dbReference>
<keyword evidence="4" id="KW-0597">Phosphoprotein</keyword>
<dbReference type="PROSITE" id="PS00012">
    <property type="entry name" value="PHOSPHOPANTETHEINE"/>
    <property type="match status" value="1"/>
</dbReference>
<dbReference type="PROSITE" id="PS52004">
    <property type="entry name" value="KS3_2"/>
    <property type="match status" value="1"/>
</dbReference>
<dbReference type="Pfam" id="PF00698">
    <property type="entry name" value="Acyl_transf_1"/>
    <property type="match status" value="1"/>
</dbReference>
<evidence type="ECO:0000256" key="17">
    <source>
        <dbReference type="ARBA" id="ARBA00073623"/>
    </source>
</evidence>
<dbReference type="InterPro" id="IPR036736">
    <property type="entry name" value="ACP-like_sf"/>
</dbReference>
<evidence type="ECO:0000256" key="2">
    <source>
        <dbReference type="ARBA" id="ARBA00001957"/>
    </source>
</evidence>
<dbReference type="Gene3D" id="3.40.50.720">
    <property type="entry name" value="NAD(P)-binding Rossmann-like Domain"/>
    <property type="match status" value="1"/>
</dbReference>
<dbReference type="Pfam" id="PF21394">
    <property type="entry name" value="Beta-ketacyl_N"/>
    <property type="match status" value="1"/>
</dbReference>
<dbReference type="GO" id="GO:0034081">
    <property type="term" value="C:polyketide synthase complex"/>
    <property type="evidence" value="ECO:0007669"/>
    <property type="project" value="UniProtKB-ARBA"/>
</dbReference>
<dbReference type="PANTHER" id="PTHR43775">
    <property type="entry name" value="FATTY ACID SYNTHASE"/>
    <property type="match status" value="1"/>
</dbReference>
<dbReference type="SMART" id="SM00822">
    <property type="entry name" value="PKS_KR"/>
    <property type="match status" value="1"/>
</dbReference>
<dbReference type="PANTHER" id="PTHR43775:SF51">
    <property type="entry name" value="INACTIVE PHENOLPHTHIOCEROL SYNTHESIS POLYKETIDE SYNTHASE TYPE I PKS1-RELATED"/>
    <property type="match status" value="1"/>
</dbReference>
<dbReference type="Proteomes" id="UP000182719">
    <property type="component" value="Unassembled WGS sequence"/>
</dbReference>
<dbReference type="EMBL" id="FOAP01000033">
    <property type="protein sequence ID" value="SEN18948.1"/>
    <property type="molecule type" value="Genomic_DNA"/>
</dbReference>
<evidence type="ECO:0000256" key="11">
    <source>
        <dbReference type="ARBA" id="ARBA00050973"/>
    </source>
</evidence>
<dbReference type="InterPro" id="IPR049490">
    <property type="entry name" value="C883_1060-like_KR_N"/>
</dbReference>
<dbReference type="Gene3D" id="3.30.70.3290">
    <property type="match status" value="1"/>
</dbReference>
<accession>A0A1H8EJI4</accession>
<dbReference type="GO" id="GO:0004312">
    <property type="term" value="F:fatty acid synthase activity"/>
    <property type="evidence" value="ECO:0007669"/>
    <property type="project" value="TreeGrafter"/>
</dbReference>
<dbReference type="PROSITE" id="PS50075">
    <property type="entry name" value="CARRIER"/>
    <property type="match status" value="1"/>
</dbReference>
<keyword evidence="6" id="KW-0276">Fatty acid metabolism</keyword>
<proteinExistence type="predicted"/>
<evidence type="ECO:0000256" key="7">
    <source>
        <dbReference type="ARBA" id="ARBA00022857"/>
    </source>
</evidence>
<reference evidence="25" key="1">
    <citation type="submission" date="2016-10" db="EMBL/GenBank/DDBJ databases">
        <authorList>
            <person name="Varghese N."/>
            <person name="Submissions S."/>
        </authorList>
    </citation>
    <scope>NUCLEOTIDE SEQUENCE [LARGE SCALE GENOMIC DNA]</scope>
    <source>
        <strain evidence="25">DSM 17044</strain>
    </source>
</reference>
<evidence type="ECO:0000256" key="10">
    <source>
        <dbReference type="ARBA" id="ARBA00023268"/>
    </source>
</evidence>
<evidence type="ECO:0000256" key="18">
    <source>
        <dbReference type="ARBA" id="ARBA00075053"/>
    </source>
</evidence>
<dbReference type="InterPro" id="IPR001227">
    <property type="entry name" value="Ac_transferase_dom_sf"/>
</dbReference>
<dbReference type="Gene3D" id="3.30.70.250">
    <property type="entry name" value="Malonyl-CoA ACP transacylase, ACP-binding"/>
    <property type="match status" value="1"/>
</dbReference>
<dbReference type="SUPFAM" id="SSF55048">
    <property type="entry name" value="Probable ACP-binding domain of malonyl-CoA ACP transacylase"/>
    <property type="match status" value="1"/>
</dbReference>